<feature type="compositionally biased region" description="Polar residues" evidence="1">
    <location>
        <begin position="91"/>
        <end position="103"/>
    </location>
</feature>
<dbReference type="AlphaFoldDB" id="A0A9X2WDE5"/>
<dbReference type="RefSeq" id="WP_260975134.1">
    <property type="nucleotide sequence ID" value="NZ_JAOANI010000012.1"/>
</dbReference>
<proteinExistence type="predicted"/>
<keyword evidence="4" id="KW-1185">Reference proteome</keyword>
<sequence length="137" mass="14955">MKKIVIGLLGISAASALSLSAVAANPHDEYYSNDIFTAIEEARQRTHHYDYSHAQRYNRSTSQSIPLSRLLNKEMAQTIVETPDSIDVDPQAQNTENLDSETLSARDNEKLPTIEAAPLSLPTNVSIGATTVTVTAR</sequence>
<evidence type="ECO:0000256" key="1">
    <source>
        <dbReference type="SAM" id="MobiDB-lite"/>
    </source>
</evidence>
<comment type="caution">
    <text evidence="3">The sequence shown here is derived from an EMBL/GenBank/DDBJ whole genome shotgun (WGS) entry which is preliminary data.</text>
</comment>
<evidence type="ECO:0008006" key="5">
    <source>
        <dbReference type="Google" id="ProtNLM"/>
    </source>
</evidence>
<protein>
    <recommendedName>
        <fullName evidence="5">DUF4148 domain-containing protein</fullName>
    </recommendedName>
</protein>
<keyword evidence="2" id="KW-0732">Signal</keyword>
<organism evidence="3 4">
    <name type="scientific">Thalassolituus pacificus</name>
    <dbReference type="NCBI Taxonomy" id="2975440"/>
    <lineage>
        <taxon>Bacteria</taxon>
        <taxon>Pseudomonadati</taxon>
        <taxon>Pseudomonadota</taxon>
        <taxon>Gammaproteobacteria</taxon>
        <taxon>Oceanospirillales</taxon>
        <taxon>Oceanospirillaceae</taxon>
        <taxon>Thalassolituus</taxon>
    </lineage>
</organism>
<evidence type="ECO:0000313" key="4">
    <source>
        <dbReference type="Proteomes" id="UP001147830"/>
    </source>
</evidence>
<dbReference type="EMBL" id="JAOANI010000012">
    <property type="protein sequence ID" value="MCT7358214.1"/>
    <property type="molecule type" value="Genomic_DNA"/>
</dbReference>
<evidence type="ECO:0000256" key="2">
    <source>
        <dbReference type="SAM" id="SignalP"/>
    </source>
</evidence>
<evidence type="ECO:0000313" key="3">
    <source>
        <dbReference type="EMBL" id="MCT7358214.1"/>
    </source>
</evidence>
<name>A0A9X2WDE5_9GAMM</name>
<feature type="region of interest" description="Disordered" evidence="1">
    <location>
        <begin position="83"/>
        <end position="103"/>
    </location>
</feature>
<accession>A0A9X2WDE5</accession>
<feature type="chain" id="PRO_5040788275" description="DUF4148 domain-containing protein" evidence="2">
    <location>
        <begin position="24"/>
        <end position="137"/>
    </location>
</feature>
<gene>
    <name evidence="3" type="ORF">NYR02_04155</name>
</gene>
<reference evidence="3" key="1">
    <citation type="journal article" date="2022" name="Front. Microbiol.">
        <title>Genome-based taxonomic rearrangement of Oceanobacter-related bacteria including the description of Thalassolituus hydrocarbonoclasticus sp. nov. and Thalassolituus pacificus sp. nov. and emended description of the genus Thalassolituus.</title>
        <authorList>
            <person name="Dong C."/>
            <person name="Wei L."/>
            <person name="Wang J."/>
            <person name="Lai Q."/>
            <person name="Huang Z."/>
            <person name="Shao Z."/>
        </authorList>
    </citation>
    <scope>NUCLEOTIDE SEQUENCE</scope>
    <source>
        <strain evidence="3">59MF3M-4</strain>
    </source>
</reference>
<feature type="signal peptide" evidence="2">
    <location>
        <begin position="1"/>
        <end position="23"/>
    </location>
</feature>
<dbReference type="Proteomes" id="UP001147830">
    <property type="component" value="Unassembled WGS sequence"/>
</dbReference>
<reference evidence="3" key="2">
    <citation type="submission" date="2022-08" db="EMBL/GenBank/DDBJ databases">
        <authorList>
            <person name="Dong C."/>
        </authorList>
    </citation>
    <scope>NUCLEOTIDE SEQUENCE</scope>
    <source>
        <strain evidence="3">59MF3M-4</strain>
    </source>
</reference>